<reference evidence="10" key="1">
    <citation type="submission" date="2016-10" db="EMBL/GenBank/DDBJ databases">
        <authorList>
            <person name="Varghese N."/>
            <person name="Submissions S."/>
        </authorList>
    </citation>
    <scope>NUCLEOTIDE SEQUENCE [LARGE SCALE GENOMIC DNA]</scope>
    <source>
        <strain evidence="10">R-53102</strain>
    </source>
</reference>
<organism evidence="9 10">
    <name type="scientific">Lactobacillus bombicola</name>
    <dbReference type="NCBI Taxonomy" id="1505723"/>
    <lineage>
        <taxon>Bacteria</taxon>
        <taxon>Bacillati</taxon>
        <taxon>Bacillota</taxon>
        <taxon>Bacilli</taxon>
        <taxon>Lactobacillales</taxon>
        <taxon>Lactobacillaceae</taxon>
        <taxon>Lactobacillus</taxon>
    </lineage>
</organism>
<evidence type="ECO:0000256" key="4">
    <source>
        <dbReference type="ARBA" id="ARBA00022692"/>
    </source>
</evidence>
<dbReference type="AlphaFoldDB" id="A0A1I1RW70"/>
<keyword evidence="2" id="KW-0813">Transport</keyword>
<dbReference type="InterPro" id="IPR011701">
    <property type="entry name" value="MFS"/>
</dbReference>
<keyword evidence="4 7" id="KW-0812">Transmembrane</keyword>
<dbReference type="Pfam" id="PF07690">
    <property type="entry name" value="MFS_1"/>
    <property type="match status" value="1"/>
</dbReference>
<feature type="transmembrane region" description="Helical" evidence="7">
    <location>
        <begin position="49"/>
        <end position="69"/>
    </location>
</feature>
<protein>
    <submittedName>
        <fullName evidence="9">Predicted arabinose efflux permease, MFS family</fullName>
    </submittedName>
</protein>
<dbReference type="InterPro" id="IPR050171">
    <property type="entry name" value="MFS_Transporters"/>
</dbReference>
<sequence>MKKAKPQSGLFKIALLSISLLLMIAPQISPVLPLMYSSFPTISRAGVETLSTIPNIGIVIGLMLSPFLIRLVGSKPTIISGLLIILLAGTYPIYSTNYYMILISRFLLGLGIGLFNSLAVSLLAKFYQGNELSTMLGFQNSMGSIGAALFSFCVGCLAGLGWHTTFLIYLAALPILVLFSWIVTLPREQNQIAASQNQMTKNDNRLNIQVIKIALLMFFMYIFFMPMTFKLPQLAISQKIADVSQVAFVSSMITLIGIPVGLAYGYLKKKLQDLILPIGLFLQVVGLLAIAFSANLLMLIFAAIVLGTGFGLSVPYIFNWLGNVAPKNSINFATTITLILVNIGCAVSPTIINWLGNTLGNGSARADITIASLGMTILFCYSGVHYLQTKNKH</sequence>
<gene>
    <name evidence="9" type="ORF">SAMN04487792_0629</name>
</gene>
<feature type="domain" description="Major facilitator superfamily (MFS) profile" evidence="8">
    <location>
        <begin position="10"/>
        <end position="392"/>
    </location>
</feature>
<dbReference type="SUPFAM" id="SSF103473">
    <property type="entry name" value="MFS general substrate transporter"/>
    <property type="match status" value="1"/>
</dbReference>
<dbReference type="InterPro" id="IPR036259">
    <property type="entry name" value="MFS_trans_sf"/>
</dbReference>
<dbReference type="GO" id="GO:0005886">
    <property type="term" value="C:plasma membrane"/>
    <property type="evidence" value="ECO:0007669"/>
    <property type="project" value="UniProtKB-SubCell"/>
</dbReference>
<feature type="transmembrane region" description="Helical" evidence="7">
    <location>
        <begin position="246"/>
        <end position="267"/>
    </location>
</feature>
<keyword evidence="6 7" id="KW-0472">Membrane</keyword>
<feature type="transmembrane region" description="Helical" evidence="7">
    <location>
        <begin position="368"/>
        <end position="387"/>
    </location>
</feature>
<feature type="transmembrane region" description="Helical" evidence="7">
    <location>
        <begin position="274"/>
        <end position="292"/>
    </location>
</feature>
<dbReference type="RefSeq" id="WP_090092645.1">
    <property type="nucleotide sequence ID" value="NZ_CBCRVU010000002.1"/>
</dbReference>
<feature type="transmembrane region" description="Helical" evidence="7">
    <location>
        <begin position="136"/>
        <end position="160"/>
    </location>
</feature>
<evidence type="ECO:0000313" key="10">
    <source>
        <dbReference type="Proteomes" id="UP000199599"/>
    </source>
</evidence>
<evidence type="ECO:0000256" key="1">
    <source>
        <dbReference type="ARBA" id="ARBA00004651"/>
    </source>
</evidence>
<proteinExistence type="predicted"/>
<name>A0A1I1RW70_9LACO</name>
<keyword evidence="5 7" id="KW-1133">Transmembrane helix</keyword>
<evidence type="ECO:0000256" key="2">
    <source>
        <dbReference type="ARBA" id="ARBA00022448"/>
    </source>
</evidence>
<feature type="transmembrane region" description="Helical" evidence="7">
    <location>
        <begin position="166"/>
        <end position="185"/>
    </location>
</feature>
<accession>A0A1I1RW70</accession>
<feature type="transmembrane region" description="Helical" evidence="7">
    <location>
        <begin position="100"/>
        <end position="124"/>
    </location>
</feature>
<evidence type="ECO:0000256" key="5">
    <source>
        <dbReference type="ARBA" id="ARBA00022989"/>
    </source>
</evidence>
<dbReference type="PANTHER" id="PTHR23517">
    <property type="entry name" value="RESISTANCE PROTEIN MDTM, PUTATIVE-RELATED-RELATED"/>
    <property type="match status" value="1"/>
</dbReference>
<comment type="subcellular location">
    <subcellularLocation>
        <location evidence="1">Cell membrane</location>
        <topology evidence="1">Multi-pass membrane protein</topology>
    </subcellularLocation>
</comment>
<dbReference type="STRING" id="1505723.SAMN04487792_0629"/>
<feature type="transmembrane region" description="Helical" evidence="7">
    <location>
        <begin position="206"/>
        <end position="226"/>
    </location>
</feature>
<keyword evidence="3" id="KW-1003">Cell membrane</keyword>
<feature type="transmembrane region" description="Helical" evidence="7">
    <location>
        <begin position="298"/>
        <end position="318"/>
    </location>
</feature>
<dbReference type="InterPro" id="IPR020846">
    <property type="entry name" value="MFS_dom"/>
</dbReference>
<evidence type="ECO:0000256" key="6">
    <source>
        <dbReference type="ARBA" id="ARBA00023136"/>
    </source>
</evidence>
<dbReference type="GO" id="GO:0022857">
    <property type="term" value="F:transmembrane transporter activity"/>
    <property type="evidence" value="ECO:0007669"/>
    <property type="project" value="InterPro"/>
</dbReference>
<dbReference type="Proteomes" id="UP000199599">
    <property type="component" value="Unassembled WGS sequence"/>
</dbReference>
<evidence type="ECO:0000256" key="7">
    <source>
        <dbReference type="SAM" id="Phobius"/>
    </source>
</evidence>
<feature type="transmembrane region" description="Helical" evidence="7">
    <location>
        <begin position="76"/>
        <end position="94"/>
    </location>
</feature>
<evidence type="ECO:0000313" key="9">
    <source>
        <dbReference type="EMBL" id="SFD38576.1"/>
    </source>
</evidence>
<evidence type="ECO:0000256" key="3">
    <source>
        <dbReference type="ARBA" id="ARBA00022475"/>
    </source>
</evidence>
<dbReference type="Gene3D" id="1.20.1250.20">
    <property type="entry name" value="MFS general substrate transporter like domains"/>
    <property type="match status" value="1"/>
</dbReference>
<dbReference type="PROSITE" id="PS50850">
    <property type="entry name" value="MFS"/>
    <property type="match status" value="1"/>
</dbReference>
<dbReference type="PANTHER" id="PTHR23517:SF2">
    <property type="entry name" value="MULTIDRUG RESISTANCE PROTEIN MDTH"/>
    <property type="match status" value="1"/>
</dbReference>
<feature type="transmembrane region" description="Helical" evidence="7">
    <location>
        <begin position="330"/>
        <end position="356"/>
    </location>
</feature>
<evidence type="ECO:0000259" key="8">
    <source>
        <dbReference type="PROSITE" id="PS50850"/>
    </source>
</evidence>
<dbReference type="EMBL" id="FOMN01000002">
    <property type="protein sequence ID" value="SFD38576.1"/>
    <property type="molecule type" value="Genomic_DNA"/>
</dbReference>